<evidence type="ECO:0000256" key="1">
    <source>
        <dbReference type="SAM" id="MobiDB-lite"/>
    </source>
</evidence>
<sequence length="195" mass="22736">MDSKLTRKLLLSRQALKKKYRGLKRDIAQSQSALEKNYRPITQPLNELLHKLETVPSIKQEPKNIVAYRPITQPLNELLHKLETVPSIKQEPSIKYEPQYSFHKPLTPKDYKIRKSNYRLAFSSPNKSVFSENSSPNKSVISDQSKTPTNFGNESIIPREVTTHPEELLCRKDKRIPRMRILIGILRIHLENLMR</sequence>
<dbReference type="AlphaFoldDB" id="A0A6P7GSX1"/>
<evidence type="ECO:0000313" key="2">
    <source>
        <dbReference type="RefSeq" id="XP_028146910.1"/>
    </source>
</evidence>
<feature type="compositionally biased region" description="Polar residues" evidence="1">
    <location>
        <begin position="126"/>
        <end position="153"/>
    </location>
</feature>
<dbReference type="RefSeq" id="XP_028146910.1">
    <property type="nucleotide sequence ID" value="XM_028291109.1"/>
</dbReference>
<name>A0A6P7GSX1_DIAVI</name>
<dbReference type="InParanoid" id="A0A6P7GSX1"/>
<protein>
    <submittedName>
        <fullName evidence="2">Uncharacterized protein LOC114340371</fullName>
    </submittedName>
</protein>
<gene>
    <name evidence="2" type="primary">LOC114340371</name>
</gene>
<organism evidence="2">
    <name type="scientific">Diabrotica virgifera virgifera</name>
    <name type="common">western corn rootworm</name>
    <dbReference type="NCBI Taxonomy" id="50390"/>
    <lineage>
        <taxon>Eukaryota</taxon>
        <taxon>Metazoa</taxon>
        <taxon>Ecdysozoa</taxon>
        <taxon>Arthropoda</taxon>
        <taxon>Hexapoda</taxon>
        <taxon>Insecta</taxon>
        <taxon>Pterygota</taxon>
        <taxon>Neoptera</taxon>
        <taxon>Endopterygota</taxon>
        <taxon>Coleoptera</taxon>
        <taxon>Polyphaga</taxon>
        <taxon>Cucujiformia</taxon>
        <taxon>Chrysomeloidea</taxon>
        <taxon>Chrysomelidae</taxon>
        <taxon>Galerucinae</taxon>
        <taxon>Diabroticina</taxon>
        <taxon>Diabroticites</taxon>
        <taxon>Diabrotica</taxon>
    </lineage>
</organism>
<proteinExistence type="predicted"/>
<feature type="region of interest" description="Disordered" evidence="1">
    <location>
        <begin position="126"/>
        <end position="154"/>
    </location>
</feature>
<accession>A0A6P7GSX1</accession>
<reference evidence="2" key="1">
    <citation type="submission" date="2025-08" db="UniProtKB">
        <authorList>
            <consortium name="RefSeq"/>
        </authorList>
    </citation>
    <scope>IDENTIFICATION</scope>
    <source>
        <tissue evidence="2">Whole insect</tissue>
    </source>
</reference>